<reference evidence="1 2" key="1">
    <citation type="submission" date="2015-12" db="EMBL/GenBank/DDBJ databases">
        <authorList>
            <person name="Shamseldin A."/>
            <person name="Moawad H."/>
            <person name="Abd El-Rahim W.M."/>
            <person name="Sadowsky M.J."/>
        </authorList>
    </citation>
    <scope>NUCLEOTIDE SEQUENCE [LARGE SCALE GENOMIC DNA]</scope>
    <source>
        <strain evidence="1 2">D7</strain>
    </source>
</reference>
<evidence type="ECO:0000313" key="2">
    <source>
        <dbReference type="Proteomes" id="UP000063991"/>
    </source>
</evidence>
<sequence length="89" mass="10208">MISNSSLNSENVLLVEYAECQDNVVYELTPESQEGQILDLNHDVISLHPERLSINFNLLDPIIVHHVKAWISYACKRRGFNPEVHHSLN</sequence>
<dbReference type="AlphaFoldDB" id="A0A126PV20"/>
<dbReference type="EMBL" id="CP014323">
    <property type="protein sequence ID" value="AMJ96871.1"/>
    <property type="molecule type" value="Genomic_DNA"/>
</dbReference>
<gene>
    <name evidence="1" type="ORF">AVL55_00970</name>
</gene>
<accession>A0A126PV20</accession>
<organism evidence="1 2">
    <name type="scientific">Alteromonas macleodii</name>
    <name type="common">Pseudoalteromonas macleodii</name>
    <dbReference type="NCBI Taxonomy" id="28108"/>
    <lineage>
        <taxon>Bacteria</taxon>
        <taxon>Pseudomonadati</taxon>
        <taxon>Pseudomonadota</taxon>
        <taxon>Gammaproteobacteria</taxon>
        <taxon>Alteromonadales</taxon>
        <taxon>Alteromonadaceae</taxon>
        <taxon>Alteromonas/Salinimonas group</taxon>
        <taxon>Alteromonas</taxon>
    </lineage>
</organism>
<proteinExistence type="predicted"/>
<protein>
    <submittedName>
        <fullName evidence="1">Uncharacterized protein</fullName>
    </submittedName>
</protein>
<dbReference type="Proteomes" id="UP000063991">
    <property type="component" value="Chromosome"/>
</dbReference>
<evidence type="ECO:0000313" key="1">
    <source>
        <dbReference type="EMBL" id="AMJ96871.1"/>
    </source>
</evidence>
<name>A0A126PV20_ALTMA</name>